<proteinExistence type="predicted"/>
<dbReference type="Proteomes" id="UP000030681">
    <property type="component" value="Unassembled WGS sequence"/>
</dbReference>
<protein>
    <submittedName>
        <fullName evidence="1">Uncharacterized protein</fullName>
    </submittedName>
</protein>
<name>A0A081IAT5_PLAVN</name>
<dbReference type="EMBL" id="KL446954">
    <property type="protein sequence ID" value="KEG00793.1"/>
    <property type="molecule type" value="Genomic_DNA"/>
</dbReference>
<reference evidence="1 2" key="1">
    <citation type="submission" date="2013-02" db="EMBL/GenBank/DDBJ databases">
        <title>The Genome Sequence of Plasmodium vinckei vinckei.</title>
        <authorList>
            <consortium name="The Broad Institute Genome Sequencing Platform"/>
            <consortium name="The Broad Institute Genome Sequencing Center for Infectious Disease"/>
            <person name="Neafsey D."/>
            <person name="Cheeseman I."/>
            <person name="Volkman S."/>
            <person name="Adams J."/>
            <person name="Walker B."/>
            <person name="Young S.K."/>
            <person name="Zeng Q."/>
            <person name="Gargeya S."/>
            <person name="Fitzgerald M."/>
            <person name="Haas B."/>
            <person name="Abouelleil A."/>
            <person name="Alvarado L."/>
            <person name="Arachchi H.M."/>
            <person name="Berlin A.M."/>
            <person name="Chapman S.B."/>
            <person name="Dewar J."/>
            <person name="Goldberg J."/>
            <person name="Griggs A."/>
            <person name="Gujja S."/>
            <person name="Hansen M."/>
            <person name="Howarth C."/>
            <person name="Imamovic A."/>
            <person name="Larimer J."/>
            <person name="McCowan C."/>
            <person name="Murphy C."/>
            <person name="Neiman D."/>
            <person name="Pearson M."/>
            <person name="Priest M."/>
            <person name="Roberts A."/>
            <person name="Saif S."/>
            <person name="Shea T."/>
            <person name="Sisk P."/>
            <person name="Sykes S."/>
            <person name="Wortman J."/>
            <person name="Nusbaum C."/>
            <person name="Birren B."/>
        </authorList>
    </citation>
    <scope>NUCLEOTIDE SEQUENCE [LARGE SCALE GENOMIC DNA]</scope>
    <source>
        <strain evidence="2">vinckei</strain>
    </source>
</reference>
<sequence>MNKKRGNKEAESNKITNFFKIKKCNIKNAETIEFCEQEYKIQANHDKPSETCNFEIFNNDKKETILKKNHDEFNTSLLLHTDQTVKNISKPHYENGANKTNTHYRLISNETNTQCRLLSNDTNKTKPDSPRQSQYMDAIHTTYNTQENDEKNTQLKSILFNGIKRTNSNGFILKKKNKKQKFEIVKENNDQERILLKDSKLNQLILGNKKNDNPKKRGRKRKNLLHEQNCLKEKESEEKVKKNYFENFGKFEKFEKFGKFEKIPSSLCNINNMNRQGKKEDINKAEIWNGDKSREKKNSVITLFGDDIKIKVNVDENVSSDTNSDLENSFTIFRSKKNYKENLNKDKNDQGTSKCVSNILDICIDKCNISDEWESERKCSYKRNSISDGENYNYKNYLVNMSGENITEKNNCEIASKLSKKFSKHNLFDDTENNNEYNTYLSMYSDNQTDYSAIFKSDAELESKKKYTSIQKGIHNDEHRKCHVNSRASCITNTDTINKKNIINLNNRRSCWGMGFETNLMMEKTTPKKMFENDEHSNSSENIEIQNNISWGNNNAFCKISSVILNKTTNLTTKISVEKESQTSMSRNSAYKMYTQGIISNTNKENHHNFTDNLPFIKNINESDSIKRGESIQEDDNKIEQNNINKFMNNYYEVTNNIEEKLITIKKDLKLNDNVKDILNEKKKIKVLRTLNKHYFDKEYNDYKNVDNVKYKKNNKHENDLQKNMFTLIKDEYNKPLTFFIIGKFTFFSNYILCKKIKYYGYNVSNNLRRCNAILIGYGINPELLKKIKKFNGYIFNEKTILSHFKIDINKYKNLFIPINKDNGKRYKLLLNETNIKNCSIQLLTNKIHNFCNIIKLLLIRINKLDFNKLDKKNLLIFKLKKCVNNFFLFLYNINCKQFNFNLSDFLYSFQKNYYHIYEYEIDENNFFKYFSFLNKFTQIFSETYIHHDLIHVPDTFQRDLDSLHSIISSDKFYEEVEMIQIDSIDEGNLHNDDTPESRSDSSYGYISPYYNFNDIESNDEHNKSDIDDKKKNDISNLSEKEIKKNIKKCEKLKKITSLWSVFFRPNSLYEICGHKNEILYLYKILKKKFPTIEQNKKEETNLNSNLINQNERVKKCDKKIVKTTKRGLKKQSGKKKESNNSDDINNIIFIIYPPNCCVKRIVELICYSCDLCPIYENKVQKYKNINYFFKYTHGLKAVSIYNANKLDKYSLLELNTRNDISICLYEDPNYNINSEYNLPLLDNINHILVKFSYPCKKSIFYRSFYVASCAIKNLKKKEFKMLFETCKLKNSTYSIENLYNKIHLIYSYVNYMETSGIPYNQTLQNSEKNDDSLTKLDKMNYPSFPNNIIKEYVTKHILNKFITTNYKEIEEKYLFSKQLNLYSQHCEQNEKCNNKQMIQLNNDYYFYRGFEIEEIEDIIYEYYDKLFINNKELFVLSNGEDKYNNDINLSDDSLNYFQGKDIQKKENILTKILELFLYSSILIKSKDINILLIAVDMAIYWNKFFYINPLICNTNYNKTIKKKKKKKKLYLYSNDETLSRYCNNDNFLNEIKLKDNLKNKIEKYNKIYTEKTKKYKQLMVHFKCPFNFSSVSVIYDILHTNKISGFNVKKK</sequence>
<evidence type="ECO:0000313" key="2">
    <source>
        <dbReference type="Proteomes" id="UP000030681"/>
    </source>
</evidence>
<gene>
    <name evidence="1" type="ORF">YYE_04239</name>
</gene>
<evidence type="ECO:0000313" key="1">
    <source>
        <dbReference type="EMBL" id="KEG00793.1"/>
    </source>
</evidence>
<accession>A0A081IAT5</accession>
<organism evidence="1 2">
    <name type="scientific">Plasmodium vinckei vinckei</name>
    <dbReference type="NCBI Taxonomy" id="54757"/>
    <lineage>
        <taxon>Eukaryota</taxon>
        <taxon>Sar</taxon>
        <taxon>Alveolata</taxon>
        <taxon>Apicomplexa</taxon>
        <taxon>Aconoidasida</taxon>
        <taxon>Haemosporida</taxon>
        <taxon>Plasmodiidae</taxon>
        <taxon>Plasmodium</taxon>
        <taxon>Plasmodium (Vinckeia)</taxon>
    </lineage>
</organism>